<evidence type="ECO:0000313" key="3">
    <source>
        <dbReference type="Proteomes" id="UP000254737"/>
    </source>
</evidence>
<evidence type="ECO:0000259" key="1">
    <source>
        <dbReference type="Pfam" id="PF00535"/>
    </source>
</evidence>
<dbReference type="Pfam" id="PF00535">
    <property type="entry name" value="Glycos_transf_2"/>
    <property type="match status" value="1"/>
</dbReference>
<organism evidence="2 3">
    <name type="scientific">Empedobacter falsenii</name>
    <dbReference type="NCBI Taxonomy" id="343874"/>
    <lineage>
        <taxon>Bacteria</taxon>
        <taxon>Pseudomonadati</taxon>
        <taxon>Bacteroidota</taxon>
        <taxon>Flavobacteriia</taxon>
        <taxon>Flavobacteriales</taxon>
        <taxon>Weeksellaceae</taxon>
        <taxon>Empedobacter</taxon>
    </lineage>
</organism>
<keyword evidence="2" id="KW-0328">Glycosyltransferase</keyword>
<dbReference type="InterPro" id="IPR029044">
    <property type="entry name" value="Nucleotide-diphossugar_trans"/>
</dbReference>
<dbReference type="EC" id="2.4.1.212" evidence="2"/>
<dbReference type="PANTHER" id="PTHR22916">
    <property type="entry name" value="GLYCOSYLTRANSFERASE"/>
    <property type="match status" value="1"/>
</dbReference>
<protein>
    <submittedName>
        <fullName evidence="2">Hyaluronan synthase</fullName>
        <ecNumber evidence="2">2.4.1.212</ecNumber>
    </submittedName>
</protein>
<dbReference type="Proteomes" id="UP000254737">
    <property type="component" value="Unassembled WGS sequence"/>
</dbReference>
<reference evidence="2 3" key="1">
    <citation type="submission" date="2018-06" db="EMBL/GenBank/DDBJ databases">
        <authorList>
            <consortium name="Pathogen Informatics"/>
            <person name="Doyle S."/>
        </authorList>
    </citation>
    <scope>NUCLEOTIDE SEQUENCE [LARGE SCALE GENOMIC DNA]</scope>
    <source>
        <strain evidence="2 3">NCTC13456</strain>
    </source>
</reference>
<dbReference type="EMBL" id="UFXS01000001">
    <property type="protein sequence ID" value="STD54077.1"/>
    <property type="molecule type" value="Genomic_DNA"/>
</dbReference>
<dbReference type="Gene3D" id="3.90.550.10">
    <property type="entry name" value="Spore Coat Polysaccharide Biosynthesis Protein SpsA, Chain A"/>
    <property type="match status" value="1"/>
</dbReference>
<keyword evidence="2" id="KW-0808">Transferase</keyword>
<dbReference type="CDD" id="cd00761">
    <property type="entry name" value="Glyco_tranf_GTA_type"/>
    <property type="match status" value="1"/>
</dbReference>
<name>A0A376G545_9FLAO</name>
<dbReference type="RefSeq" id="WP_114998904.1">
    <property type="nucleotide sequence ID" value="NZ_UFXS01000001.1"/>
</dbReference>
<dbReference type="AlphaFoldDB" id="A0A376G545"/>
<evidence type="ECO:0000313" key="2">
    <source>
        <dbReference type="EMBL" id="STD54077.1"/>
    </source>
</evidence>
<sequence>MQQPLISVIVPCYNQSIYMDECLQSVLDQTYQNWECIIVNDGSPDNTEEVALRWVEKDTRFIYLKKENGGLSSARNAGIDKAKGEWIQFLDCDDIILEHKFEVAIIHMNQYDIIICNFNLFNELGEYEPFCDLNKAVFNLENIILKWDNGLNIPIHCAIFKKSSILNFKFIESLKSKEDWIFWISFYEINKKTKFINKSLAKYRINPNSVGLNTFLIMEANKYLYENSSSLIKDLTFKKINIDNKIKNDEIIRLRAIVSKLENNKFFSVYKRFRGLLKI</sequence>
<accession>A0A376G545</accession>
<dbReference type="PANTHER" id="PTHR22916:SF3">
    <property type="entry name" value="UDP-GLCNAC:BETAGAL BETA-1,3-N-ACETYLGLUCOSAMINYLTRANSFERASE-LIKE PROTEIN 1"/>
    <property type="match status" value="1"/>
</dbReference>
<dbReference type="InterPro" id="IPR001173">
    <property type="entry name" value="Glyco_trans_2-like"/>
</dbReference>
<gene>
    <name evidence="2" type="primary">hyaD_2</name>
    <name evidence="2" type="ORF">NCTC13456_00828</name>
</gene>
<dbReference type="GO" id="GO:0050501">
    <property type="term" value="F:hyaluronan synthase activity"/>
    <property type="evidence" value="ECO:0007669"/>
    <property type="project" value="UniProtKB-EC"/>
</dbReference>
<proteinExistence type="predicted"/>
<feature type="domain" description="Glycosyltransferase 2-like" evidence="1">
    <location>
        <begin position="7"/>
        <end position="164"/>
    </location>
</feature>
<dbReference type="SUPFAM" id="SSF53448">
    <property type="entry name" value="Nucleotide-diphospho-sugar transferases"/>
    <property type="match status" value="1"/>
</dbReference>